<gene>
    <name evidence="1" type="ORF">PMAYCL1PPCAC_08090</name>
</gene>
<proteinExistence type="predicted"/>
<name>A0AAN5CBC5_9BILA</name>
<dbReference type="EMBL" id="BTRK01000002">
    <property type="protein sequence ID" value="GMR37895.1"/>
    <property type="molecule type" value="Genomic_DNA"/>
</dbReference>
<reference evidence="2" key="1">
    <citation type="submission" date="2022-10" db="EMBL/GenBank/DDBJ databases">
        <title>Genome assembly of Pristionchus species.</title>
        <authorList>
            <person name="Yoshida K."/>
            <person name="Sommer R.J."/>
        </authorList>
    </citation>
    <scope>NUCLEOTIDE SEQUENCE [LARGE SCALE GENOMIC DNA]</scope>
    <source>
        <strain evidence="2">RS5460</strain>
    </source>
</reference>
<comment type="caution">
    <text evidence="1">The sequence shown here is derived from an EMBL/GenBank/DDBJ whole genome shotgun (WGS) entry which is preliminary data.</text>
</comment>
<protein>
    <submittedName>
        <fullName evidence="1">Uncharacterized protein</fullName>
    </submittedName>
</protein>
<dbReference type="AlphaFoldDB" id="A0AAN5CBC5"/>
<accession>A0AAN5CBC5</accession>
<evidence type="ECO:0000313" key="1">
    <source>
        <dbReference type="EMBL" id="GMR37895.1"/>
    </source>
</evidence>
<feature type="non-terminal residue" evidence="1">
    <location>
        <position position="72"/>
    </location>
</feature>
<sequence>PQSQETKEQVDAMKEKSANLFSMHSFNPIPMLFVPKIFAKQYLFQCKAVLKETEILKKFQDEKFDVMIVSNF</sequence>
<feature type="non-terminal residue" evidence="1">
    <location>
        <position position="1"/>
    </location>
</feature>
<keyword evidence="2" id="KW-1185">Reference proteome</keyword>
<dbReference type="Proteomes" id="UP001328107">
    <property type="component" value="Unassembled WGS sequence"/>
</dbReference>
<organism evidence="1 2">
    <name type="scientific">Pristionchus mayeri</name>
    <dbReference type="NCBI Taxonomy" id="1317129"/>
    <lineage>
        <taxon>Eukaryota</taxon>
        <taxon>Metazoa</taxon>
        <taxon>Ecdysozoa</taxon>
        <taxon>Nematoda</taxon>
        <taxon>Chromadorea</taxon>
        <taxon>Rhabditida</taxon>
        <taxon>Rhabditina</taxon>
        <taxon>Diplogasteromorpha</taxon>
        <taxon>Diplogasteroidea</taxon>
        <taxon>Neodiplogasteridae</taxon>
        <taxon>Pristionchus</taxon>
    </lineage>
</organism>
<evidence type="ECO:0000313" key="2">
    <source>
        <dbReference type="Proteomes" id="UP001328107"/>
    </source>
</evidence>